<keyword evidence="1" id="KW-1133">Transmembrane helix</keyword>
<keyword evidence="3" id="KW-1185">Reference proteome</keyword>
<sequence>MATLMRSLRKHSEHTLNAIQRASVLEPGFICFGISRTLLTIIQNYQLFDAGCLESLKFNITICKLISRRHINNITQAQKFANIVRVYNEEVLFWSKPVSVVITFGVVSISCALSDLYQRRKPFMMMAVLGELLSGVYPFICYLCEERCSVQFLAAARLIGVLFGGQELFWAMSWIYVIQNTRPENRTPRLLLLQASKNIIHTFCLWFSANVDFTYLQVHTMIFIFFSLTVLYFVYVVKDERPEQELRWNKSVFKQILICSVIADVISHLKKISAKKLFILLVGYLIFFAKNSWSDGFS</sequence>
<dbReference type="InterPro" id="IPR036259">
    <property type="entry name" value="MFS_trans_sf"/>
</dbReference>
<gene>
    <name evidence="2" type="ORF">Zmor_016128</name>
</gene>
<proteinExistence type="predicted"/>
<accession>A0AA38MI93</accession>
<comment type="caution">
    <text evidence="2">The sequence shown here is derived from an EMBL/GenBank/DDBJ whole genome shotgun (WGS) entry which is preliminary data.</text>
</comment>
<reference evidence="2" key="1">
    <citation type="journal article" date="2023" name="G3 (Bethesda)">
        <title>Whole genome assemblies of Zophobas morio and Tenebrio molitor.</title>
        <authorList>
            <person name="Kaur S."/>
            <person name="Stinson S.A."/>
            <person name="diCenzo G.C."/>
        </authorList>
    </citation>
    <scope>NUCLEOTIDE SEQUENCE</scope>
    <source>
        <strain evidence="2">QUZm001</strain>
    </source>
</reference>
<keyword evidence="1" id="KW-0812">Transmembrane</keyword>
<evidence type="ECO:0000313" key="2">
    <source>
        <dbReference type="EMBL" id="KAJ3657099.1"/>
    </source>
</evidence>
<dbReference type="SUPFAM" id="SSF103473">
    <property type="entry name" value="MFS general substrate transporter"/>
    <property type="match status" value="1"/>
</dbReference>
<name>A0AA38MI93_9CUCU</name>
<dbReference type="AlphaFoldDB" id="A0AA38MI93"/>
<organism evidence="2 3">
    <name type="scientific">Zophobas morio</name>
    <dbReference type="NCBI Taxonomy" id="2755281"/>
    <lineage>
        <taxon>Eukaryota</taxon>
        <taxon>Metazoa</taxon>
        <taxon>Ecdysozoa</taxon>
        <taxon>Arthropoda</taxon>
        <taxon>Hexapoda</taxon>
        <taxon>Insecta</taxon>
        <taxon>Pterygota</taxon>
        <taxon>Neoptera</taxon>
        <taxon>Endopterygota</taxon>
        <taxon>Coleoptera</taxon>
        <taxon>Polyphaga</taxon>
        <taxon>Cucujiformia</taxon>
        <taxon>Tenebrionidae</taxon>
        <taxon>Zophobas</taxon>
    </lineage>
</organism>
<feature type="transmembrane region" description="Helical" evidence="1">
    <location>
        <begin position="215"/>
        <end position="237"/>
    </location>
</feature>
<evidence type="ECO:0000256" key="1">
    <source>
        <dbReference type="SAM" id="Phobius"/>
    </source>
</evidence>
<dbReference type="EMBL" id="JALNTZ010000004">
    <property type="protein sequence ID" value="KAJ3657099.1"/>
    <property type="molecule type" value="Genomic_DNA"/>
</dbReference>
<feature type="transmembrane region" description="Helical" evidence="1">
    <location>
        <begin position="152"/>
        <end position="178"/>
    </location>
</feature>
<feature type="transmembrane region" description="Helical" evidence="1">
    <location>
        <begin position="277"/>
        <end position="293"/>
    </location>
</feature>
<dbReference type="Proteomes" id="UP001168821">
    <property type="component" value="Unassembled WGS sequence"/>
</dbReference>
<protein>
    <submittedName>
        <fullName evidence="2">Uncharacterized protein</fullName>
    </submittedName>
</protein>
<feature type="transmembrane region" description="Helical" evidence="1">
    <location>
        <begin position="123"/>
        <end position="140"/>
    </location>
</feature>
<keyword evidence="1" id="KW-0472">Membrane</keyword>
<evidence type="ECO:0000313" key="3">
    <source>
        <dbReference type="Proteomes" id="UP001168821"/>
    </source>
</evidence>